<dbReference type="Gene3D" id="3.40.50.620">
    <property type="entry name" value="HUPs"/>
    <property type="match status" value="1"/>
</dbReference>
<dbReference type="Proteomes" id="UP000252458">
    <property type="component" value="Unassembled WGS sequence"/>
</dbReference>
<evidence type="ECO:0000313" key="1">
    <source>
        <dbReference type="EMBL" id="RBB30788.1"/>
    </source>
</evidence>
<feature type="non-terminal residue" evidence="1">
    <location>
        <position position="1"/>
    </location>
</feature>
<reference evidence="1 2" key="1">
    <citation type="submission" date="2018-06" db="EMBL/GenBank/DDBJ databases">
        <title>Draft genome sequence of Burkholderia reimsis strain BE51 isolated from a French agricultural soil.</title>
        <authorList>
            <person name="Esmaeel Q."/>
        </authorList>
    </citation>
    <scope>NUCLEOTIDE SEQUENCE [LARGE SCALE GENOMIC DNA]</scope>
    <source>
        <strain evidence="1 2">BE51</strain>
    </source>
</reference>
<sequence>IGIPKGYPDYVLHKMVTVMRDGQEVKISKRAGSYVTVRDLIEWSGGAAAGQEAAPDLIDEATITRGRDAVRFFLISRKADTEFVFDIDLALKQNDEN</sequence>
<dbReference type="EMBL" id="QMFZ01000178">
    <property type="protein sequence ID" value="RBB30788.1"/>
    <property type="molecule type" value="Genomic_DNA"/>
</dbReference>
<gene>
    <name evidence="1" type="primary">argS</name>
    <name evidence="1" type="ORF">DPV79_41835</name>
</gene>
<name>A0A365QFZ4_9BURK</name>
<dbReference type="GO" id="GO:0004814">
    <property type="term" value="F:arginine-tRNA ligase activity"/>
    <property type="evidence" value="ECO:0007669"/>
    <property type="project" value="UniProtKB-EC"/>
</dbReference>
<dbReference type="EC" id="6.1.1.19" evidence="1"/>
<feature type="non-terminal residue" evidence="1">
    <location>
        <position position="97"/>
    </location>
</feature>
<dbReference type="InterPro" id="IPR014729">
    <property type="entry name" value="Rossmann-like_a/b/a_fold"/>
</dbReference>
<dbReference type="AlphaFoldDB" id="A0A365QFZ4"/>
<comment type="caution">
    <text evidence="1">The sequence shown here is derived from an EMBL/GenBank/DDBJ whole genome shotgun (WGS) entry which is preliminary data.</text>
</comment>
<dbReference type="SUPFAM" id="SSF52374">
    <property type="entry name" value="Nucleotidylyl transferase"/>
    <property type="match status" value="1"/>
</dbReference>
<accession>A0A365QFZ4</accession>
<organism evidence="1 2">
    <name type="scientific">Burkholderia reimsis</name>
    <dbReference type="NCBI Taxonomy" id="2234132"/>
    <lineage>
        <taxon>Bacteria</taxon>
        <taxon>Pseudomonadati</taxon>
        <taxon>Pseudomonadota</taxon>
        <taxon>Betaproteobacteria</taxon>
        <taxon>Burkholderiales</taxon>
        <taxon>Burkholderiaceae</taxon>
        <taxon>Burkholderia</taxon>
    </lineage>
</organism>
<keyword evidence="1" id="KW-0436">Ligase</keyword>
<protein>
    <submittedName>
        <fullName evidence="1">Arginine--tRNA ligase</fullName>
        <ecNumber evidence="1">6.1.1.19</ecNumber>
    </submittedName>
</protein>
<keyword evidence="2" id="KW-1185">Reference proteome</keyword>
<evidence type="ECO:0000313" key="2">
    <source>
        <dbReference type="Proteomes" id="UP000252458"/>
    </source>
</evidence>
<proteinExistence type="predicted"/>